<gene>
    <name evidence="1" type="ORF">FK268_01080</name>
</gene>
<dbReference type="OrthoDB" id="4555099at2"/>
<dbReference type="Proteomes" id="UP000319792">
    <property type="component" value="Unassembled WGS sequence"/>
</dbReference>
<keyword evidence="2" id="KW-1185">Reference proteome</keyword>
<protein>
    <submittedName>
        <fullName evidence="1">Uncharacterized protein</fullName>
    </submittedName>
</protein>
<accession>A0A5C5RX96</accession>
<evidence type="ECO:0000313" key="2">
    <source>
        <dbReference type="Proteomes" id="UP000319792"/>
    </source>
</evidence>
<sequence>MRRTLPYDLNGRPEQRTRLGRLLNRLSARTVEELTPGHPDLVPVAQSADDAAASSAVLDASASFDPEAQSVLLHVLEVPPGEVDEVLRLVAQDRYERMPDGAAPAGGPAEGLETVVVARVQQVDALHVSQERSRMAGVTARHGGRAVLWQVLQISP</sequence>
<comment type="caution">
    <text evidence="1">The sequence shown here is derived from an EMBL/GenBank/DDBJ whole genome shotgun (WGS) entry which is preliminary data.</text>
</comment>
<proteinExistence type="predicted"/>
<name>A0A5C5RX96_9ACTN</name>
<reference evidence="1 2" key="1">
    <citation type="submission" date="2019-08" db="EMBL/GenBank/DDBJ databases">
        <title>Tsukamurella conjunctivitidis sp. nov., Tsukamurella assacharolytica sp. nov. and Tsukamurella sputae sp. nov. isolated from patients with conjunctivitis, bacteraemia (lymphoma) and respiratory infection (sputum) in Hong Kong.</title>
        <authorList>
            <person name="Fok K.M.N."/>
            <person name="Fong J.Y.H."/>
        </authorList>
    </citation>
    <scope>NUCLEOTIDE SEQUENCE [LARGE SCALE GENOMIC DNA]</scope>
    <source>
        <strain evidence="1 2">HKU70</strain>
    </source>
</reference>
<dbReference type="AlphaFoldDB" id="A0A5C5RX96"/>
<dbReference type="EMBL" id="VIGV01000001">
    <property type="protein sequence ID" value="TWS26651.1"/>
    <property type="molecule type" value="Genomic_DNA"/>
</dbReference>
<evidence type="ECO:0000313" key="1">
    <source>
        <dbReference type="EMBL" id="TWS26651.1"/>
    </source>
</evidence>
<organism evidence="1 2">
    <name type="scientific">Tsukamurella sputi</name>
    <dbReference type="NCBI Taxonomy" id="2591848"/>
    <lineage>
        <taxon>Bacteria</taxon>
        <taxon>Bacillati</taxon>
        <taxon>Actinomycetota</taxon>
        <taxon>Actinomycetes</taxon>
        <taxon>Mycobacteriales</taxon>
        <taxon>Tsukamurellaceae</taxon>
        <taxon>Tsukamurella</taxon>
    </lineage>
</organism>